<dbReference type="Gene3D" id="3.40.50.1460">
    <property type="match status" value="1"/>
</dbReference>
<dbReference type="InterPro" id="IPR011600">
    <property type="entry name" value="Pept_C14_caspase"/>
</dbReference>
<dbReference type="Gene3D" id="3.30.70.1470">
    <property type="entry name" value="Caspase-like"/>
    <property type="match status" value="1"/>
</dbReference>
<dbReference type="InterPro" id="IPR001309">
    <property type="entry name" value="Pept_C14_p20"/>
</dbReference>
<sequence>MANPNSSGDSDTDLPGSETSDEVSHADSGFKKFYSSVKKLTKRVASISESPATSPVSTEKTGHFTDIPSSPRGQTGDAAFGNVFDDPSYVRTSDSVYDFSYRSRGVAVLIVNVTFLNPKISPNREYAKRDIEVFEKILKALNFTVIKLKDKSTAELLQRLEEIRSTLTSDCDCFLCLISSHGLETRIPSEKQRRQHTTFTYDRWIPTDNIIRPFTESYCRSLRGKPKLFFIQACRTVHGSADCDSVDRGITVTDAVRAPQSRRYDVRDHPEGMDVDRDSPMGINNLHPSVGDEQGDPNGSSQDLSQSIRGKINLDEIPFADDDDTEDSDDPDLSAADNSRVPYYPPRPRHSGDVDVCTIPCYPHCLVMFSSASERFAWSNDFKGGWLPYCMYEVLYKMAQHNFRIDLLEALTEVNELMAKSLETNVLGDKVMHKVKSAACIYHMLTKDIYLTPKYAPVPVVDRVQVSAV</sequence>
<dbReference type="PROSITE" id="PS50208">
    <property type="entry name" value="CASPASE_P20"/>
    <property type="match status" value="1"/>
</dbReference>
<dbReference type="SUPFAM" id="SSF52129">
    <property type="entry name" value="Caspase-like"/>
    <property type="match status" value="1"/>
</dbReference>
<organism evidence="6 7">
    <name type="scientific">Mizuhopecten yessoensis</name>
    <name type="common">Japanese scallop</name>
    <name type="synonym">Patinopecten yessoensis</name>
    <dbReference type="NCBI Taxonomy" id="6573"/>
    <lineage>
        <taxon>Eukaryota</taxon>
        <taxon>Metazoa</taxon>
        <taxon>Spiralia</taxon>
        <taxon>Lophotrochozoa</taxon>
        <taxon>Mollusca</taxon>
        <taxon>Bivalvia</taxon>
        <taxon>Autobranchia</taxon>
        <taxon>Pteriomorphia</taxon>
        <taxon>Pectinida</taxon>
        <taxon>Pectinoidea</taxon>
        <taxon>Pectinidae</taxon>
        <taxon>Mizuhopecten</taxon>
    </lineage>
</organism>
<evidence type="ECO:0000256" key="3">
    <source>
        <dbReference type="SAM" id="MobiDB-lite"/>
    </source>
</evidence>
<evidence type="ECO:0000313" key="6">
    <source>
        <dbReference type="EMBL" id="OWF43837.1"/>
    </source>
</evidence>
<name>A0A210Q525_MIZYE</name>
<comment type="caution">
    <text evidence="6">The sequence shown here is derived from an EMBL/GenBank/DDBJ whole genome shotgun (WGS) entry which is preliminary data.</text>
</comment>
<evidence type="ECO:0000259" key="4">
    <source>
        <dbReference type="PROSITE" id="PS50207"/>
    </source>
</evidence>
<proteinExistence type="inferred from homology"/>
<reference evidence="6 7" key="1">
    <citation type="journal article" date="2017" name="Nat. Ecol. Evol.">
        <title>Scallop genome provides insights into evolution of bilaterian karyotype and development.</title>
        <authorList>
            <person name="Wang S."/>
            <person name="Zhang J."/>
            <person name="Jiao W."/>
            <person name="Li J."/>
            <person name="Xun X."/>
            <person name="Sun Y."/>
            <person name="Guo X."/>
            <person name="Huan P."/>
            <person name="Dong B."/>
            <person name="Zhang L."/>
            <person name="Hu X."/>
            <person name="Sun X."/>
            <person name="Wang J."/>
            <person name="Zhao C."/>
            <person name="Wang Y."/>
            <person name="Wang D."/>
            <person name="Huang X."/>
            <person name="Wang R."/>
            <person name="Lv J."/>
            <person name="Li Y."/>
            <person name="Zhang Z."/>
            <person name="Liu B."/>
            <person name="Lu W."/>
            <person name="Hui Y."/>
            <person name="Liang J."/>
            <person name="Zhou Z."/>
            <person name="Hou R."/>
            <person name="Li X."/>
            <person name="Liu Y."/>
            <person name="Li H."/>
            <person name="Ning X."/>
            <person name="Lin Y."/>
            <person name="Zhao L."/>
            <person name="Xing Q."/>
            <person name="Dou J."/>
            <person name="Li Y."/>
            <person name="Mao J."/>
            <person name="Guo H."/>
            <person name="Dou H."/>
            <person name="Li T."/>
            <person name="Mu C."/>
            <person name="Jiang W."/>
            <person name="Fu Q."/>
            <person name="Fu X."/>
            <person name="Miao Y."/>
            <person name="Liu J."/>
            <person name="Yu Q."/>
            <person name="Li R."/>
            <person name="Liao H."/>
            <person name="Li X."/>
            <person name="Kong Y."/>
            <person name="Jiang Z."/>
            <person name="Chourrout D."/>
            <person name="Li R."/>
            <person name="Bao Z."/>
        </authorList>
    </citation>
    <scope>NUCLEOTIDE SEQUENCE [LARGE SCALE GENOMIC DNA]</scope>
    <source>
        <strain evidence="6 7">PY_sf001</strain>
    </source>
</reference>
<dbReference type="InterPro" id="IPR015917">
    <property type="entry name" value="Pept_C14A"/>
</dbReference>
<feature type="region of interest" description="Disordered" evidence="3">
    <location>
        <begin position="1"/>
        <end position="26"/>
    </location>
</feature>
<dbReference type="GO" id="GO:0004197">
    <property type="term" value="F:cysteine-type endopeptidase activity"/>
    <property type="evidence" value="ECO:0007669"/>
    <property type="project" value="InterPro"/>
</dbReference>
<feature type="region of interest" description="Disordered" evidence="3">
    <location>
        <begin position="260"/>
        <end position="305"/>
    </location>
</feature>
<feature type="domain" description="Caspase family p10" evidence="4">
    <location>
        <begin position="355"/>
        <end position="453"/>
    </location>
</feature>
<dbReference type="GO" id="GO:0006508">
    <property type="term" value="P:proteolysis"/>
    <property type="evidence" value="ECO:0007669"/>
    <property type="project" value="InterPro"/>
</dbReference>
<dbReference type="InterPro" id="IPR029030">
    <property type="entry name" value="Caspase-like_dom_sf"/>
</dbReference>
<dbReference type="InterPro" id="IPR002138">
    <property type="entry name" value="Pept_C14_p10"/>
</dbReference>
<feature type="compositionally biased region" description="Basic and acidic residues" evidence="3">
    <location>
        <begin position="262"/>
        <end position="279"/>
    </location>
</feature>
<dbReference type="InterPro" id="IPR052039">
    <property type="entry name" value="Caspase-related_regulators"/>
</dbReference>
<dbReference type="PRINTS" id="PR00376">
    <property type="entry name" value="IL1BCENZYME"/>
</dbReference>
<feature type="region of interest" description="Disordered" evidence="3">
    <location>
        <begin position="45"/>
        <end position="72"/>
    </location>
</feature>
<keyword evidence="7" id="KW-1185">Reference proteome</keyword>
<dbReference type="Proteomes" id="UP000242188">
    <property type="component" value="Unassembled WGS sequence"/>
</dbReference>
<dbReference type="AlphaFoldDB" id="A0A210Q525"/>
<dbReference type="PROSITE" id="PS50207">
    <property type="entry name" value="CASPASE_P10"/>
    <property type="match status" value="1"/>
</dbReference>
<dbReference type="Pfam" id="PF00656">
    <property type="entry name" value="Peptidase_C14"/>
    <property type="match status" value="1"/>
</dbReference>
<dbReference type="STRING" id="6573.A0A210Q525"/>
<feature type="region of interest" description="Disordered" evidence="3">
    <location>
        <begin position="318"/>
        <end position="347"/>
    </location>
</feature>
<feature type="domain" description="Caspase family p20" evidence="5">
    <location>
        <begin position="103"/>
        <end position="235"/>
    </location>
</feature>
<evidence type="ECO:0000313" key="7">
    <source>
        <dbReference type="Proteomes" id="UP000242188"/>
    </source>
</evidence>
<evidence type="ECO:0000259" key="5">
    <source>
        <dbReference type="PROSITE" id="PS50208"/>
    </source>
</evidence>
<protein>
    <submittedName>
        <fullName evidence="6">Caspase</fullName>
    </submittedName>
</protein>
<dbReference type="SMART" id="SM00115">
    <property type="entry name" value="CASc"/>
    <property type="match status" value="1"/>
</dbReference>
<comment type="similarity">
    <text evidence="1 2">Belongs to the peptidase C14A family.</text>
</comment>
<dbReference type="PANTHER" id="PTHR22576">
    <property type="entry name" value="MUCOSA ASSOCIATED LYMPHOID TISSUE LYMPHOMA TRANSLOCATION PROTEIN 1/PARACASPASE"/>
    <property type="match status" value="1"/>
</dbReference>
<accession>A0A210Q525</accession>
<dbReference type="EMBL" id="NEDP02004994">
    <property type="protein sequence ID" value="OWF43837.1"/>
    <property type="molecule type" value="Genomic_DNA"/>
</dbReference>
<feature type="compositionally biased region" description="Acidic residues" evidence="3">
    <location>
        <begin position="318"/>
        <end position="332"/>
    </location>
</feature>
<evidence type="ECO:0000256" key="2">
    <source>
        <dbReference type="RuleBase" id="RU003971"/>
    </source>
</evidence>
<gene>
    <name evidence="6" type="ORF">KP79_PYT10176</name>
</gene>
<dbReference type="OrthoDB" id="6046974at2759"/>
<feature type="compositionally biased region" description="Polar residues" evidence="3">
    <location>
        <begin position="47"/>
        <end position="59"/>
    </location>
</feature>
<dbReference type="PANTHER" id="PTHR22576:SF41">
    <property type="entry name" value="CASPASE 14, APOPTOSIS-RELATED CYSTEINE PEPTIDASE"/>
    <property type="match status" value="1"/>
</dbReference>
<evidence type="ECO:0000256" key="1">
    <source>
        <dbReference type="ARBA" id="ARBA00010134"/>
    </source>
</evidence>